<dbReference type="Pfam" id="PF08781">
    <property type="entry name" value="DP"/>
    <property type="match status" value="1"/>
</dbReference>
<dbReference type="Pfam" id="PF02319">
    <property type="entry name" value="WHD_E2F_TDP"/>
    <property type="match status" value="1"/>
</dbReference>
<dbReference type="FunFam" id="1.20.140.80:FF:000002">
    <property type="entry name" value="Transcription factor-like protein DPB"/>
    <property type="match status" value="1"/>
</dbReference>
<dbReference type="SMART" id="SM01372">
    <property type="entry name" value="E2F_TDP"/>
    <property type="match status" value="1"/>
</dbReference>
<evidence type="ECO:0000256" key="4">
    <source>
        <dbReference type="ARBA" id="ARBA00023125"/>
    </source>
</evidence>
<comment type="subcellular location">
    <subcellularLocation>
        <location evidence="1 8">Nucleus</location>
    </subcellularLocation>
</comment>
<evidence type="ECO:0000259" key="11">
    <source>
        <dbReference type="SMART" id="SM01372"/>
    </source>
</evidence>
<dbReference type="EMBL" id="JACBKZ010000010">
    <property type="protein sequence ID" value="KAF5940830.1"/>
    <property type="molecule type" value="Genomic_DNA"/>
</dbReference>
<keyword evidence="6 8" id="KW-0539">Nucleus</keyword>
<dbReference type="GO" id="GO:0005667">
    <property type="term" value="C:transcription regulator complex"/>
    <property type="evidence" value="ECO:0007669"/>
    <property type="project" value="InterPro"/>
</dbReference>
<name>A0A7J7GJJ1_CAMSI</name>
<comment type="caution">
    <text evidence="12">The sequence shown here is derived from an EMBL/GenBank/DDBJ whole genome shotgun (WGS) entry which is preliminary data.</text>
</comment>
<dbReference type="GO" id="GO:0000981">
    <property type="term" value="F:DNA-binding transcription factor activity, RNA polymerase II-specific"/>
    <property type="evidence" value="ECO:0007669"/>
    <property type="project" value="TreeGrafter"/>
</dbReference>
<dbReference type="InterPro" id="IPR015648">
    <property type="entry name" value="Transcrpt_fac_DP"/>
</dbReference>
<dbReference type="InterPro" id="IPR003316">
    <property type="entry name" value="E2F_WHTH_DNA-bd_dom"/>
</dbReference>
<evidence type="ECO:0000256" key="9">
    <source>
        <dbReference type="SAM" id="Coils"/>
    </source>
</evidence>
<evidence type="ECO:0000259" key="10">
    <source>
        <dbReference type="SMART" id="SM01138"/>
    </source>
</evidence>
<dbReference type="AlphaFoldDB" id="A0A7J7GJJ1"/>
<keyword evidence="7" id="KW-0131">Cell cycle</keyword>
<keyword evidence="5 8" id="KW-0804">Transcription</keyword>
<evidence type="ECO:0000256" key="7">
    <source>
        <dbReference type="ARBA" id="ARBA00023306"/>
    </source>
</evidence>
<dbReference type="InterPro" id="IPR014889">
    <property type="entry name" value="Transc_factor_DP_C"/>
</dbReference>
<dbReference type="GO" id="GO:0051726">
    <property type="term" value="P:regulation of cell cycle"/>
    <property type="evidence" value="ECO:0007669"/>
    <property type="project" value="InterPro"/>
</dbReference>
<dbReference type="Proteomes" id="UP000593564">
    <property type="component" value="Unassembled WGS sequence"/>
</dbReference>
<evidence type="ECO:0000256" key="5">
    <source>
        <dbReference type="ARBA" id="ARBA00023163"/>
    </source>
</evidence>
<sequence length="318" mass="35508">MLSVNDMGMFLLSVSCGGLQSVTFGGFSKISDAGFAAILQSCNGLERERSCACVHGHVCKKVESKGKTTYSEAQVADEIIAELTATNNNSAVSLDEFDEKNIRRRVYDALNVLMAMDIIIKDKKEIWWKGLHSANVKDMEEIKALRVKAMNRIEKKAAYLKELEEQIAGLQNLMLRNQQLLNSGNAPFGGFSLPFIVVRTNPHATVEIEISEDMQLVHLDFNSTPFSLHDDAYILKLLRRYQLPESTRISPSSSVLSSSSIDVASGGTKPFYWNSETETAKVWVLPIIGHGMLSESTGEDDPEEIQQYVREIKKYVYI</sequence>
<protein>
    <recommendedName>
        <fullName evidence="14">E2F/DP family winged-helix DNA-binding domain-containing protein</fullName>
    </recommendedName>
</protein>
<feature type="domain" description="E2F/DP family winged-helix DNA-binding" evidence="11">
    <location>
        <begin position="46"/>
        <end position="130"/>
    </location>
</feature>
<evidence type="ECO:0000256" key="3">
    <source>
        <dbReference type="ARBA" id="ARBA00023015"/>
    </source>
</evidence>
<dbReference type="GO" id="GO:0000977">
    <property type="term" value="F:RNA polymerase II transcription regulatory region sequence-specific DNA binding"/>
    <property type="evidence" value="ECO:0007669"/>
    <property type="project" value="TreeGrafter"/>
</dbReference>
<evidence type="ECO:0008006" key="14">
    <source>
        <dbReference type="Google" id="ProtNLM"/>
    </source>
</evidence>
<dbReference type="SUPFAM" id="SSF144074">
    <property type="entry name" value="E2F-DP heterodimerization region"/>
    <property type="match status" value="1"/>
</dbReference>
<dbReference type="InterPro" id="IPR057207">
    <property type="entry name" value="FBXL15_LRR"/>
</dbReference>
<dbReference type="InterPro" id="IPR038168">
    <property type="entry name" value="TF_DP_C_sf"/>
</dbReference>
<evidence type="ECO:0000256" key="6">
    <source>
        <dbReference type="ARBA" id="ARBA00023242"/>
    </source>
</evidence>
<comment type="similarity">
    <text evidence="2 8">Belongs to the E2F/DP family.</text>
</comment>
<dbReference type="PANTHER" id="PTHR12548">
    <property type="entry name" value="TRANSCRIPTION FACTOR DP"/>
    <property type="match status" value="1"/>
</dbReference>
<evidence type="ECO:0000256" key="2">
    <source>
        <dbReference type="ARBA" id="ARBA00010940"/>
    </source>
</evidence>
<dbReference type="SMART" id="SM01138">
    <property type="entry name" value="DP"/>
    <property type="match status" value="1"/>
</dbReference>
<dbReference type="Gene3D" id="1.10.10.10">
    <property type="entry name" value="Winged helix-like DNA-binding domain superfamily/Winged helix DNA-binding domain"/>
    <property type="match status" value="1"/>
</dbReference>
<keyword evidence="9" id="KW-0175">Coiled coil</keyword>
<evidence type="ECO:0000256" key="8">
    <source>
        <dbReference type="RuleBase" id="RU003796"/>
    </source>
</evidence>
<keyword evidence="4 8" id="KW-0238">DNA-binding</keyword>
<reference evidence="13" key="1">
    <citation type="journal article" date="2020" name="Nat. Commun.">
        <title>Genome assembly of wild tea tree DASZ reveals pedigree and selection history of tea varieties.</title>
        <authorList>
            <person name="Zhang W."/>
            <person name="Zhang Y."/>
            <person name="Qiu H."/>
            <person name="Guo Y."/>
            <person name="Wan H."/>
            <person name="Zhang X."/>
            <person name="Scossa F."/>
            <person name="Alseekh S."/>
            <person name="Zhang Q."/>
            <person name="Wang P."/>
            <person name="Xu L."/>
            <person name="Schmidt M.H."/>
            <person name="Jia X."/>
            <person name="Li D."/>
            <person name="Zhu A."/>
            <person name="Guo F."/>
            <person name="Chen W."/>
            <person name="Ni D."/>
            <person name="Usadel B."/>
            <person name="Fernie A.R."/>
            <person name="Wen W."/>
        </authorList>
    </citation>
    <scope>NUCLEOTIDE SEQUENCE [LARGE SCALE GENOMIC DNA]</scope>
    <source>
        <strain evidence="13">cv. G240</strain>
    </source>
</reference>
<feature type="domain" description="Transcription factor DP C-terminal" evidence="10">
    <location>
        <begin position="140"/>
        <end position="299"/>
    </location>
</feature>
<accession>A0A7J7GJJ1</accession>
<evidence type="ECO:0000313" key="12">
    <source>
        <dbReference type="EMBL" id="KAF5940830.1"/>
    </source>
</evidence>
<dbReference type="InterPro" id="IPR037241">
    <property type="entry name" value="E2F-DP_heterodim"/>
</dbReference>
<feature type="coiled-coil region" evidence="9">
    <location>
        <begin position="146"/>
        <end position="180"/>
    </location>
</feature>
<dbReference type="InterPro" id="IPR036388">
    <property type="entry name" value="WH-like_DNA-bd_sf"/>
</dbReference>
<dbReference type="FunFam" id="1.10.10.10:FF:000360">
    <property type="entry name" value="Transcription factor Dp-1, a"/>
    <property type="match status" value="1"/>
</dbReference>
<keyword evidence="13" id="KW-1185">Reference proteome</keyword>
<evidence type="ECO:0000313" key="13">
    <source>
        <dbReference type="Proteomes" id="UP000593564"/>
    </source>
</evidence>
<dbReference type="Pfam" id="PF25372">
    <property type="entry name" value="DUF7885"/>
    <property type="match status" value="1"/>
</dbReference>
<evidence type="ECO:0000256" key="1">
    <source>
        <dbReference type="ARBA" id="ARBA00004123"/>
    </source>
</evidence>
<gene>
    <name evidence="12" type="ORF">HYC85_021997</name>
</gene>
<keyword evidence="3 8" id="KW-0805">Transcription regulation</keyword>
<dbReference type="CDD" id="cd14458">
    <property type="entry name" value="DP_DD"/>
    <property type="match status" value="1"/>
</dbReference>
<dbReference type="Gene3D" id="1.20.140.80">
    <property type="entry name" value="Transcription factor DP"/>
    <property type="match status" value="1"/>
</dbReference>
<proteinExistence type="inferred from homology"/>
<dbReference type="PANTHER" id="PTHR12548:SF19">
    <property type="entry name" value="TRANSCRIPTION FACTOR-LIKE PROTEIN DPA"/>
    <property type="match status" value="1"/>
</dbReference>
<reference evidence="12 13" key="2">
    <citation type="submission" date="2020-07" db="EMBL/GenBank/DDBJ databases">
        <title>Genome assembly of wild tea tree DASZ reveals pedigree and selection history of tea varieties.</title>
        <authorList>
            <person name="Zhang W."/>
        </authorList>
    </citation>
    <scope>NUCLEOTIDE SEQUENCE [LARGE SCALE GENOMIC DNA]</scope>
    <source>
        <strain evidence="13">cv. G240</strain>
        <tissue evidence="12">Leaf</tissue>
    </source>
</reference>
<dbReference type="InterPro" id="IPR036390">
    <property type="entry name" value="WH_DNA-bd_sf"/>
</dbReference>
<organism evidence="12 13">
    <name type="scientific">Camellia sinensis</name>
    <name type="common">Tea plant</name>
    <name type="synonym">Thea sinensis</name>
    <dbReference type="NCBI Taxonomy" id="4442"/>
    <lineage>
        <taxon>Eukaryota</taxon>
        <taxon>Viridiplantae</taxon>
        <taxon>Streptophyta</taxon>
        <taxon>Embryophyta</taxon>
        <taxon>Tracheophyta</taxon>
        <taxon>Spermatophyta</taxon>
        <taxon>Magnoliopsida</taxon>
        <taxon>eudicotyledons</taxon>
        <taxon>Gunneridae</taxon>
        <taxon>Pentapetalae</taxon>
        <taxon>asterids</taxon>
        <taxon>Ericales</taxon>
        <taxon>Theaceae</taxon>
        <taxon>Camellia</taxon>
    </lineage>
</organism>
<dbReference type="SUPFAM" id="SSF46785">
    <property type="entry name" value="Winged helix' DNA-binding domain"/>
    <property type="match status" value="1"/>
</dbReference>
<dbReference type="GO" id="GO:0005634">
    <property type="term" value="C:nucleus"/>
    <property type="evidence" value="ECO:0007669"/>
    <property type="project" value="UniProtKB-SubCell"/>
</dbReference>